<organism evidence="1 2">
    <name type="scientific">Nodularia harveyana UHCC-0300</name>
    <dbReference type="NCBI Taxonomy" id="2974287"/>
    <lineage>
        <taxon>Bacteria</taxon>
        <taxon>Bacillati</taxon>
        <taxon>Cyanobacteriota</taxon>
        <taxon>Cyanophyceae</taxon>
        <taxon>Nostocales</taxon>
        <taxon>Nodulariaceae</taxon>
        <taxon>Nodularia</taxon>
    </lineage>
</organism>
<dbReference type="Proteomes" id="UP001302120">
    <property type="component" value="Unassembled WGS sequence"/>
</dbReference>
<gene>
    <name evidence="1" type="ORF">VB620_02455</name>
</gene>
<evidence type="ECO:0000313" key="2">
    <source>
        <dbReference type="Proteomes" id="UP001302120"/>
    </source>
</evidence>
<accession>A0ABU5U9Z5</accession>
<dbReference type="RefSeq" id="WP_323194537.1">
    <property type="nucleotide sequence ID" value="NZ_JAYGHG010000002.1"/>
</dbReference>
<proteinExistence type="predicted"/>
<dbReference type="InterPro" id="IPR040837">
    <property type="entry name" value="Bact_RF_family7"/>
</dbReference>
<comment type="caution">
    <text evidence="1">The sequence shown here is derived from an EMBL/GenBank/DDBJ whole genome shotgun (WGS) entry which is preliminary data.</text>
</comment>
<name>A0ABU5U9Z5_9CYAN</name>
<keyword evidence="2" id="KW-1185">Reference proteome</keyword>
<sequence length="386" mass="43173">MNLFTIDELTTLTTASNSTCISIYAPMERLGIETKQNPIRLKNLVREVEEKLLALGLSEQDAKELLQPIHELDTYDFWQHQSNGLAMFLSPNQFRYYCLPIAFPELTVVGDSGALRRNRFHLKPLLQLMSGDGTFSVLALSQNQVRLFQGTRYHLDEVALTDLPTNIAEALQYDDSEKSLQVHTGSSKGNTGVFHGQGAGNEDHKNDLLRYFRQVNNGLESFLKNQQAPLILAGVDYLLPIYHEANTYPHLLPDGITGNPETLALEELHTQAWQIAQPYFDLAKVSTISHYKELQGSEKTANTIEKVVTAAYLQRVETLFVPIDKNVWGVFNPVGNSIQIHAQQETGDEDLLDLAALHTLTNGGTVYTVEQGDVPEHKAIAAILRY</sequence>
<dbReference type="EMBL" id="JAYGHG010000002">
    <property type="protein sequence ID" value="MEA5580198.1"/>
    <property type="molecule type" value="Genomic_DNA"/>
</dbReference>
<dbReference type="Pfam" id="PF18849">
    <property type="entry name" value="baeRF_family7"/>
    <property type="match status" value="1"/>
</dbReference>
<reference evidence="1 2" key="1">
    <citation type="submission" date="2023-12" db="EMBL/GenBank/DDBJ databases">
        <title>Baltic Sea Cyanobacteria.</title>
        <authorList>
            <person name="Delbaje E."/>
            <person name="Fewer D.P."/>
            <person name="Shishido T.K."/>
        </authorList>
    </citation>
    <scope>NUCLEOTIDE SEQUENCE [LARGE SCALE GENOMIC DNA]</scope>
    <source>
        <strain evidence="1 2">UHCC-0300</strain>
    </source>
</reference>
<protein>
    <submittedName>
        <fullName evidence="1">Uncharacterized protein</fullName>
    </submittedName>
</protein>
<evidence type="ECO:0000313" key="1">
    <source>
        <dbReference type="EMBL" id="MEA5580198.1"/>
    </source>
</evidence>